<dbReference type="AlphaFoldDB" id="B8KXF8"/>
<keyword evidence="1" id="KW-0378">Hydrolase</keyword>
<dbReference type="HOGENOM" id="CLU_813289_0_0_6"/>
<reference evidence="2" key="1">
    <citation type="journal article" date="2013" name="BMC Microbiol.">
        <title>Taxonomy and evolution of bacteriochlorophyll a-containing members of the OM60/NOR5 clade of marine gammaproteobacteria: description of Luminiphilus syltensis gen. nov., sp. nov., reclassification of Haliea rubra as Pseudohaliea rubra gen. nov., comb. nov., and emendation of Chromatocurvus halotolerans.</title>
        <authorList>
            <person name="Spring S."/>
            <person name="Riedel T."/>
            <person name="Sproer C."/>
            <person name="Yan S."/>
            <person name="Harder J."/>
            <person name="Fuchs B.M."/>
        </authorList>
    </citation>
    <scope>NUCLEOTIDE SEQUENCE [LARGE SCALE GENOMIC DNA]</scope>
    <source>
        <strain evidence="2">NOR51-B</strain>
    </source>
</reference>
<protein>
    <submittedName>
        <fullName evidence="1">Alpha/beta superfamily hydrolase</fullName>
    </submittedName>
</protein>
<keyword evidence="2" id="KW-1185">Reference proteome</keyword>
<dbReference type="RefSeq" id="WP_009021275.1">
    <property type="nucleotide sequence ID" value="NZ_DS999411.1"/>
</dbReference>
<dbReference type="InterPro" id="IPR016035">
    <property type="entry name" value="Acyl_Trfase/lysoPLipase"/>
</dbReference>
<evidence type="ECO:0000313" key="1">
    <source>
        <dbReference type="EMBL" id="EED36532.1"/>
    </source>
</evidence>
<dbReference type="eggNOG" id="COG1752">
    <property type="taxonomic scope" value="Bacteria"/>
</dbReference>
<dbReference type="Proteomes" id="UP000004699">
    <property type="component" value="Unassembled WGS sequence"/>
</dbReference>
<dbReference type="STRING" id="565045.NOR51B_2484"/>
<name>B8KXF8_9GAMM</name>
<proteinExistence type="predicted"/>
<dbReference type="EMBL" id="DS999411">
    <property type="protein sequence ID" value="EED36532.1"/>
    <property type="molecule type" value="Genomic_DNA"/>
</dbReference>
<evidence type="ECO:0000313" key="2">
    <source>
        <dbReference type="Proteomes" id="UP000004699"/>
    </source>
</evidence>
<dbReference type="GO" id="GO:0016787">
    <property type="term" value="F:hydrolase activity"/>
    <property type="evidence" value="ECO:0007669"/>
    <property type="project" value="UniProtKB-KW"/>
</dbReference>
<sequence>MRALRVVVGSRAAEVLATQGWHPDQFRLLIGASGGPKWFILSQLDRFLGNHFLSRRSTPLTALGSSIGSWRHACLAQPDPAAAIARLEAAYLNQRYSVKKPSVDEVSQVSAAILREAIGEAGVQNLLASPTIRSCIVTARGRGATAKPSGVPLGLGMGLAAATNAVDRRALAMHFQRVLFCSRGVENDLPPMPGFTTTSVALSEENAFDALMASGAIPFVIAGRSSIADAPAGQYWDGGIIDYHFSLPEHYERGLILYPHFSATLTPGWFDKFLPWRRGLTPDTDALVQLSPSEEFIASLPFGKIPDRRDFLRLIDDERREYWCRCIDAGSALAEEFAELVNHPDPLRSVVVLQA</sequence>
<organism evidence="1 2">
    <name type="scientific">Luminiphilus syltensis NOR5-1B</name>
    <dbReference type="NCBI Taxonomy" id="565045"/>
    <lineage>
        <taxon>Bacteria</taxon>
        <taxon>Pseudomonadati</taxon>
        <taxon>Pseudomonadota</taxon>
        <taxon>Gammaproteobacteria</taxon>
        <taxon>Cellvibrionales</taxon>
        <taxon>Halieaceae</taxon>
        <taxon>Luminiphilus</taxon>
    </lineage>
</organism>
<accession>B8KXF8</accession>
<gene>
    <name evidence="1" type="ORF">NOR51B_2484</name>
</gene>
<dbReference type="SUPFAM" id="SSF52151">
    <property type="entry name" value="FabD/lysophospholipase-like"/>
    <property type="match status" value="1"/>
</dbReference>